<evidence type="ECO:0000256" key="1">
    <source>
        <dbReference type="ARBA" id="ARBA00022723"/>
    </source>
</evidence>
<keyword evidence="10" id="KW-0175">Coiled coil</keyword>
<reference evidence="13" key="2">
    <citation type="submission" date="2025-09" db="UniProtKB">
        <authorList>
            <consortium name="Ensembl"/>
        </authorList>
    </citation>
    <scope>IDENTIFICATION</scope>
</reference>
<evidence type="ECO:0000256" key="5">
    <source>
        <dbReference type="ARBA" id="ARBA00059057"/>
    </source>
</evidence>
<keyword evidence="14" id="KW-1185">Reference proteome</keyword>
<dbReference type="OrthoDB" id="2535391at2759"/>
<dbReference type="Ensembl" id="ENSCLAT00000012573.1">
    <property type="protein sequence ID" value="ENSCLAP00000012428.1"/>
    <property type="gene ID" value="ENSCLAG00000008587.1"/>
</dbReference>
<keyword evidence="1" id="KW-0479">Metal-binding</keyword>
<dbReference type="PANTHER" id="PTHR22663">
    <property type="entry name" value="RING FINGER PROTEIN NARYA-RELATED"/>
    <property type="match status" value="1"/>
</dbReference>
<dbReference type="GO" id="GO:0008270">
    <property type="term" value="F:zinc ion binding"/>
    <property type="evidence" value="ECO:0007669"/>
    <property type="project" value="UniProtKB-KW"/>
</dbReference>
<dbReference type="RefSeq" id="XP_013362310.1">
    <property type="nucleotide sequence ID" value="XM_013506856.1"/>
</dbReference>
<dbReference type="CTD" id="285498"/>
<dbReference type="InterPro" id="IPR042123">
    <property type="entry name" value="Zip3/RNF212-like"/>
</dbReference>
<dbReference type="AlphaFoldDB" id="A0A8C2VC34"/>
<evidence type="ECO:0000256" key="4">
    <source>
        <dbReference type="ARBA" id="ARBA00023254"/>
    </source>
</evidence>
<dbReference type="GO" id="GO:0006311">
    <property type="term" value="P:meiotic gene conversion"/>
    <property type="evidence" value="ECO:0007669"/>
    <property type="project" value="Ensembl"/>
</dbReference>
<feature type="region of interest" description="Disordered" evidence="11">
    <location>
        <begin position="184"/>
        <end position="216"/>
    </location>
</feature>
<dbReference type="FunFam" id="3.30.40.10:FF:000839">
    <property type="entry name" value="Ring finger protein 212"/>
    <property type="match status" value="1"/>
</dbReference>
<dbReference type="GeneID" id="102013439"/>
<accession>A0A8C2VC34</accession>
<dbReference type="OMA" id="VCCNSCF"/>
<dbReference type="InterPro" id="IPR013083">
    <property type="entry name" value="Znf_RING/FYVE/PHD"/>
</dbReference>
<evidence type="ECO:0000256" key="10">
    <source>
        <dbReference type="SAM" id="Coils"/>
    </source>
</evidence>
<dbReference type="GO" id="GO:0000795">
    <property type="term" value="C:synaptonemal complex"/>
    <property type="evidence" value="ECO:0007669"/>
    <property type="project" value="Ensembl"/>
</dbReference>
<organism evidence="13 14">
    <name type="scientific">Chinchilla lanigera</name>
    <name type="common">Long-tailed chinchilla</name>
    <name type="synonym">Chinchilla villidera</name>
    <dbReference type="NCBI Taxonomy" id="34839"/>
    <lineage>
        <taxon>Eukaryota</taxon>
        <taxon>Metazoa</taxon>
        <taxon>Chordata</taxon>
        <taxon>Craniata</taxon>
        <taxon>Vertebrata</taxon>
        <taxon>Euteleostomi</taxon>
        <taxon>Mammalia</taxon>
        <taxon>Eutheria</taxon>
        <taxon>Euarchontoglires</taxon>
        <taxon>Glires</taxon>
        <taxon>Rodentia</taxon>
        <taxon>Hystricomorpha</taxon>
        <taxon>Chinchillidae</taxon>
        <taxon>Chinchilla</taxon>
    </lineage>
</organism>
<dbReference type="Gene3D" id="3.30.40.10">
    <property type="entry name" value="Zinc/RING finger domain, C3HC4 (zinc finger)"/>
    <property type="match status" value="1"/>
</dbReference>
<keyword evidence="3" id="KW-0862">Zinc</keyword>
<evidence type="ECO:0000313" key="14">
    <source>
        <dbReference type="Proteomes" id="UP000694398"/>
    </source>
</evidence>
<proteinExistence type="predicted"/>
<reference evidence="13" key="1">
    <citation type="submission" date="2025-08" db="UniProtKB">
        <authorList>
            <consortium name="Ensembl"/>
        </authorList>
    </citation>
    <scope>IDENTIFICATION</scope>
</reference>
<dbReference type="InterPro" id="IPR017907">
    <property type="entry name" value="Znf_RING_CS"/>
</dbReference>
<dbReference type="InterPro" id="IPR001841">
    <property type="entry name" value="Znf_RING"/>
</dbReference>
<comment type="function">
    <text evidence="5">SUMO E3 ligase that acts as a regulator of crossing-over during meiosis: required to couple chromosome synapsis to the formation of crossover-specific recombination complexes. Localizes to recombination sites and stabilizes meiosis-specific recombination factors, such as MutS-gamma complex proteins (MSH4 and MSH5) and TEX11. May mediate sumoylation of target proteins MSH4 and/or MSH5, leading to enhance their binding to recombination sites. Acts as a limiting factor for crossover designation and/or reinforcement and plays an antagonist role with CCNB1IP1/HEI10 in the regulation of meiotic recombination.</text>
</comment>
<evidence type="ECO:0000256" key="9">
    <source>
        <dbReference type="PROSITE-ProRule" id="PRU00175"/>
    </source>
</evidence>
<evidence type="ECO:0000259" key="12">
    <source>
        <dbReference type="PROSITE" id="PS50089"/>
    </source>
</evidence>
<evidence type="ECO:0000256" key="8">
    <source>
        <dbReference type="ARBA" id="ARBA00083473"/>
    </source>
</evidence>
<dbReference type="PROSITE" id="PS50089">
    <property type="entry name" value="ZF_RING_2"/>
    <property type="match status" value="1"/>
</dbReference>
<dbReference type="GO" id="GO:0051026">
    <property type="term" value="P:chiasma assembly"/>
    <property type="evidence" value="ECO:0007669"/>
    <property type="project" value="Ensembl"/>
</dbReference>
<evidence type="ECO:0000256" key="2">
    <source>
        <dbReference type="ARBA" id="ARBA00022771"/>
    </source>
</evidence>
<feature type="coiled-coil region" evidence="10">
    <location>
        <begin position="95"/>
        <end position="122"/>
    </location>
</feature>
<dbReference type="GO" id="GO:0016925">
    <property type="term" value="P:protein sumoylation"/>
    <property type="evidence" value="ECO:0007669"/>
    <property type="project" value="TreeGrafter"/>
</dbReference>
<gene>
    <name evidence="13" type="primary">RNF212</name>
</gene>
<dbReference type="PROSITE" id="PS00518">
    <property type="entry name" value="ZF_RING_1"/>
    <property type="match status" value="1"/>
</dbReference>
<sequence>MASWVFCNRCFQPPHRKSSFSLTSCGHVYCDACLRKGKKDECVICKVPCRTLLLTKHTDSSIQAFFMGIDSLCKKYSQDTAQISEFQDKHRRRLLAFYREKISQLEESLRKSVLQLERLQSIKSSQQTAFHTIKSSVATKADGHVWLPPDASAPDRVELMEVDLTPPVRKPEVTVGPVRISVISPPQDGRMGSVSYLGPQHPALTPSPTPSQTSVSKALRVPPLQVHYKLPSPAPLSQLPGRAGRGGSLGPGSVQDEPRPPISIPGLLQRQSAG</sequence>
<dbReference type="Pfam" id="PF14634">
    <property type="entry name" value="zf-RING_5"/>
    <property type="match status" value="1"/>
</dbReference>
<evidence type="ECO:0000256" key="3">
    <source>
        <dbReference type="ARBA" id="ARBA00022833"/>
    </source>
</evidence>
<dbReference type="GeneTree" id="ENSGT00740000115581"/>
<evidence type="ECO:0000256" key="11">
    <source>
        <dbReference type="SAM" id="MobiDB-lite"/>
    </source>
</evidence>
<evidence type="ECO:0000256" key="6">
    <source>
        <dbReference type="ARBA" id="ARBA00074434"/>
    </source>
</evidence>
<keyword evidence="2 9" id="KW-0863">Zinc-finger</keyword>
<evidence type="ECO:0000256" key="7">
    <source>
        <dbReference type="ARBA" id="ARBA00080634"/>
    </source>
</evidence>
<evidence type="ECO:0000313" key="13">
    <source>
        <dbReference type="Ensembl" id="ENSCLAP00000012428.1"/>
    </source>
</evidence>
<dbReference type="Proteomes" id="UP000694398">
    <property type="component" value="Unassembled WGS sequence"/>
</dbReference>
<dbReference type="CDD" id="cd16746">
    <property type="entry name" value="RING-HC_RNF212"/>
    <property type="match status" value="1"/>
</dbReference>
<dbReference type="GO" id="GO:0019789">
    <property type="term" value="F:SUMO transferase activity"/>
    <property type="evidence" value="ECO:0007669"/>
    <property type="project" value="InterPro"/>
</dbReference>
<protein>
    <recommendedName>
        <fullName evidence="6">Probable E3 SUMO-protein ligase RNF212</fullName>
    </recommendedName>
    <alternativeName>
        <fullName evidence="8">Probable E3 SUMO-protein transferase RNF212</fullName>
    </alternativeName>
    <alternativeName>
        <fullName evidence="7">RING finger protein 212</fullName>
    </alternativeName>
</protein>
<name>A0A8C2VC34_CHILA</name>
<feature type="domain" description="RING-type" evidence="12">
    <location>
        <begin position="7"/>
        <end position="46"/>
    </location>
</feature>
<feature type="region of interest" description="Disordered" evidence="11">
    <location>
        <begin position="228"/>
        <end position="274"/>
    </location>
</feature>
<keyword evidence="4" id="KW-0469">Meiosis</keyword>
<dbReference type="PANTHER" id="PTHR22663:SF21">
    <property type="entry name" value="E3 SUMO-PROTEIN LIGASE RNF212-RELATED"/>
    <property type="match status" value="1"/>
</dbReference>